<dbReference type="PANTHER" id="PTHR43708">
    <property type="entry name" value="CONSERVED EXPRESSED OXIDOREDUCTASE (EUROFUNG)"/>
    <property type="match status" value="1"/>
</dbReference>
<dbReference type="InterPro" id="IPR051317">
    <property type="entry name" value="Gfo/Idh/MocA_oxidoreduct"/>
</dbReference>
<feature type="domain" description="Gfo/Idh/MocA-like oxidoreductase N-terminal" evidence="3">
    <location>
        <begin position="5"/>
        <end position="124"/>
    </location>
</feature>
<dbReference type="Pfam" id="PF22725">
    <property type="entry name" value="GFO_IDH_MocA_C3"/>
    <property type="match status" value="1"/>
</dbReference>
<dbReference type="SUPFAM" id="SSF55347">
    <property type="entry name" value="Glyceraldehyde-3-phosphate dehydrogenase-like, C-terminal domain"/>
    <property type="match status" value="1"/>
</dbReference>
<dbReference type="GO" id="GO:0000166">
    <property type="term" value="F:nucleotide binding"/>
    <property type="evidence" value="ECO:0007669"/>
    <property type="project" value="InterPro"/>
</dbReference>
<evidence type="ECO:0000259" key="4">
    <source>
        <dbReference type="Pfam" id="PF22725"/>
    </source>
</evidence>
<sequence>MATAIRVGVVSYGAASKVFHIPLIRTTPGLVLAAVSSSDASKVRADYPSSEVRVFEDHQHLIASDDVDLVVLPTPNTTHYPLALAALRAGKHVVVDKPFTTSLQEAQDLARTAREMGRLLTVFHNRRWDADFLAVRALLDAGTLGRVIDFQSTMHYFRPTVRDRWREQAGAGGGLWNDLGPHMVDQALLLFGAPLGIYLDSAAFREGAQTDDYFRATLRYADKRVLLQANASAGLAVPRFLVQGSAGSYCKFGIDGQEDALKAGQLPDAKTSYWGVDRDDGTVHVHADGSKRPYPTPPGNYPAFYIAVRDALVLHRQVGDGAAAALVALARAVDGSSAASGVANGSAVPGAPVPFAGVVSLDEALRVMAVLDLGRESVSRRAEMLYEAPHA</sequence>
<dbReference type="AlphaFoldDB" id="A0A0F5K5I1"/>
<dbReference type="STRING" id="28092.WM40_01930"/>
<keyword evidence="6" id="KW-1185">Reference proteome</keyword>
<dbReference type="InterPro" id="IPR000683">
    <property type="entry name" value="Gfo/Idh/MocA-like_OxRdtase_N"/>
</dbReference>
<dbReference type="RefSeq" id="WP_046151947.1">
    <property type="nucleotide sequence ID" value="NZ_CADFGU010000010.1"/>
</dbReference>
<dbReference type="Gene3D" id="3.40.50.720">
    <property type="entry name" value="NAD(P)-binding Rossmann-like Domain"/>
    <property type="match status" value="1"/>
</dbReference>
<evidence type="ECO:0000259" key="3">
    <source>
        <dbReference type="Pfam" id="PF01408"/>
    </source>
</evidence>
<gene>
    <name evidence="5" type="ORF">WM40_01930</name>
</gene>
<proteinExistence type="inferred from homology"/>
<evidence type="ECO:0000256" key="1">
    <source>
        <dbReference type="ARBA" id="ARBA00010928"/>
    </source>
</evidence>
<organism evidence="5 6">
    <name type="scientific">Robbsia andropogonis</name>
    <dbReference type="NCBI Taxonomy" id="28092"/>
    <lineage>
        <taxon>Bacteria</taxon>
        <taxon>Pseudomonadati</taxon>
        <taxon>Pseudomonadota</taxon>
        <taxon>Betaproteobacteria</taxon>
        <taxon>Burkholderiales</taxon>
        <taxon>Burkholderiaceae</taxon>
        <taxon>Robbsia</taxon>
    </lineage>
</organism>
<dbReference type="EMBL" id="LAQU01000001">
    <property type="protein sequence ID" value="KKB65358.1"/>
    <property type="molecule type" value="Genomic_DNA"/>
</dbReference>
<dbReference type="Pfam" id="PF01408">
    <property type="entry name" value="GFO_IDH_MocA"/>
    <property type="match status" value="1"/>
</dbReference>
<keyword evidence="2" id="KW-0560">Oxidoreductase</keyword>
<comment type="similarity">
    <text evidence="1">Belongs to the Gfo/Idh/MocA family.</text>
</comment>
<comment type="caution">
    <text evidence="5">The sequence shown here is derived from an EMBL/GenBank/DDBJ whole genome shotgun (WGS) entry which is preliminary data.</text>
</comment>
<evidence type="ECO:0000313" key="5">
    <source>
        <dbReference type="EMBL" id="KKB65358.1"/>
    </source>
</evidence>
<name>A0A0F5K5I1_9BURK</name>
<dbReference type="Gene3D" id="3.30.360.10">
    <property type="entry name" value="Dihydrodipicolinate Reductase, domain 2"/>
    <property type="match status" value="1"/>
</dbReference>
<dbReference type="PANTHER" id="PTHR43708:SF5">
    <property type="entry name" value="CONSERVED EXPRESSED OXIDOREDUCTASE (EUROFUNG)-RELATED"/>
    <property type="match status" value="1"/>
</dbReference>
<accession>A0A0F5K5I1</accession>
<dbReference type="SUPFAM" id="SSF51735">
    <property type="entry name" value="NAD(P)-binding Rossmann-fold domains"/>
    <property type="match status" value="1"/>
</dbReference>
<dbReference type="OrthoDB" id="9774191at2"/>
<protein>
    <recommendedName>
        <fullName evidence="7">Oxidoreductase</fullName>
    </recommendedName>
</protein>
<feature type="domain" description="GFO/IDH/MocA-like oxidoreductase" evidence="4">
    <location>
        <begin position="132"/>
        <end position="249"/>
    </location>
</feature>
<dbReference type="Proteomes" id="UP000033618">
    <property type="component" value="Unassembled WGS sequence"/>
</dbReference>
<dbReference type="InterPro" id="IPR055170">
    <property type="entry name" value="GFO_IDH_MocA-like_dom"/>
</dbReference>
<dbReference type="InterPro" id="IPR036291">
    <property type="entry name" value="NAD(P)-bd_dom_sf"/>
</dbReference>
<evidence type="ECO:0008006" key="7">
    <source>
        <dbReference type="Google" id="ProtNLM"/>
    </source>
</evidence>
<evidence type="ECO:0000313" key="6">
    <source>
        <dbReference type="Proteomes" id="UP000033618"/>
    </source>
</evidence>
<evidence type="ECO:0000256" key="2">
    <source>
        <dbReference type="ARBA" id="ARBA00023002"/>
    </source>
</evidence>
<dbReference type="PATRIC" id="fig|28092.6.peg.449"/>
<reference evidence="5 6" key="1">
    <citation type="submission" date="2015-03" db="EMBL/GenBank/DDBJ databases">
        <title>Draft Genome Sequence of Burkholderia andropogonis type strain ICMP2807, isolated from Sorghum bicolor.</title>
        <authorList>
            <person name="Lopes-Santos L."/>
            <person name="Castro D.B."/>
            <person name="Ottoboni L.M."/>
            <person name="Park D."/>
            <person name="Weirc B.S."/>
            <person name="Destefano S.A."/>
        </authorList>
    </citation>
    <scope>NUCLEOTIDE SEQUENCE [LARGE SCALE GENOMIC DNA]</scope>
    <source>
        <strain evidence="5 6">ICMP2807</strain>
    </source>
</reference>
<dbReference type="NCBIfam" id="NF008607">
    <property type="entry name" value="PRK11579.1"/>
    <property type="match status" value="1"/>
</dbReference>
<dbReference type="GO" id="GO:0016491">
    <property type="term" value="F:oxidoreductase activity"/>
    <property type="evidence" value="ECO:0007669"/>
    <property type="project" value="UniProtKB-KW"/>
</dbReference>